<dbReference type="RefSeq" id="WP_238277985.1">
    <property type="nucleotide sequence ID" value="NZ_BPQR01000075.1"/>
</dbReference>
<name>A0ABQ4T378_9HYPH</name>
<accession>A0ABQ4T378</accession>
<protein>
    <submittedName>
        <fullName evidence="2">Uncharacterized protein</fullName>
    </submittedName>
</protein>
<feature type="region of interest" description="Disordered" evidence="1">
    <location>
        <begin position="1"/>
        <end position="32"/>
    </location>
</feature>
<gene>
    <name evidence="2" type="ORF">AOPFMNJM_3668</name>
</gene>
<organism evidence="2 3">
    <name type="scientific">Methylobacterium jeotgali</name>
    <dbReference type="NCBI Taxonomy" id="381630"/>
    <lineage>
        <taxon>Bacteria</taxon>
        <taxon>Pseudomonadati</taxon>
        <taxon>Pseudomonadota</taxon>
        <taxon>Alphaproteobacteria</taxon>
        <taxon>Hyphomicrobiales</taxon>
        <taxon>Methylobacteriaceae</taxon>
        <taxon>Methylobacterium</taxon>
    </lineage>
</organism>
<evidence type="ECO:0000313" key="3">
    <source>
        <dbReference type="Proteomes" id="UP001055102"/>
    </source>
</evidence>
<comment type="caution">
    <text evidence="2">The sequence shown here is derived from an EMBL/GenBank/DDBJ whole genome shotgun (WGS) entry which is preliminary data.</text>
</comment>
<evidence type="ECO:0000256" key="1">
    <source>
        <dbReference type="SAM" id="MobiDB-lite"/>
    </source>
</evidence>
<reference evidence="2" key="2">
    <citation type="submission" date="2021-08" db="EMBL/GenBank/DDBJ databases">
        <authorList>
            <person name="Tani A."/>
            <person name="Ola A."/>
            <person name="Ogura Y."/>
            <person name="Katsura K."/>
            <person name="Hayashi T."/>
        </authorList>
    </citation>
    <scope>NUCLEOTIDE SEQUENCE</scope>
    <source>
        <strain evidence="2">LMG 23639</strain>
    </source>
</reference>
<proteinExistence type="predicted"/>
<dbReference type="Proteomes" id="UP001055102">
    <property type="component" value="Unassembled WGS sequence"/>
</dbReference>
<evidence type="ECO:0000313" key="2">
    <source>
        <dbReference type="EMBL" id="GJE08331.1"/>
    </source>
</evidence>
<keyword evidence="3" id="KW-1185">Reference proteome</keyword>
<feature type="compositionally biased region" description="Basic and acidic residues" evidence="1">
    <location>
        <begin position="1"/>
        <end position="10"/>
    </location>
</feature>
<reference evidence="2" key="1">
    <citation type="journal article" date="2021" name="Front. Microbiol.">
        <title>Comprehensive Comparative Genomics and Phenotyping of Methylobacterium Species.</title>
        <authorList>
            <person name="Alessa O."/>
            <person name="Ogura Y."/>
            <person name="Fujitani Y."/>
            <person name="Takami H."/>
            <person name="Hayashi T."/>
            <person name="Sahin N."/>
            <person name="Tani A."/>
        </authorList>
    </citation>
    <scope>NUCLEOTIDE SEQUENCE</scope>
    <source>
        <strain evidence="2">LMG 23639</strain>
    </source>
</reference>
<sequence>MTCETHRETARPSGAVILAFPPDAPSRRAPLREDEARGEILLFLGVRYERLPEPVREPGPRRRRRS</sequence>
<dbReference type="EMBL" id="BPQR01000075">
    <property type="protein sequence ID" value="GJE08331.1"/>
    <property type="molecule type" value="Genomic_DNA"/>
</dbReference>